<dbReference type="EMBL" id="LR903935">
    <property type="protein sequence ID" value="CAD7252430.1"/>
    <property type="molecule type" value="Genomic_DNA"/>
</dbReference>
<proteinExistence type="predicted"/>
<dbReference type="AlphaFoldDB" id="A0A7R9AE84"/>
<evidence type="ECO:0000256" key="1">
    <source>
        <dbReference type="SAM" id="MobiDB-lite"/>
    </source>
</evidence>
<reference evidence="2" key="1">
    <citation type="submission" date="2020-11" db="EMBL/GenBank/DDBJ databases">
        <authorList>
            <person name="Tran Van P."/>
        </authorList>
    </citation>
    <scope>NUCLEOTIDE SEQUENCE</scope>
</reference>
<dbReference type="Proteomes" id="UP000677054">
    <property type="component" value="Unassembled WGS sequence"/>
</dbReference>
<feature type="compositionally biased region" description="Polar residues" evidence="1">
    <location>
        <begin position="94"/>
        <end position="112"/>
    </location>
</feature>
<name>A0A7R9AE84_9CRUS</name>
<sequence>MQTLTGKIGHSVNVFWRSCSSGTACDWKTFSTLEFHGRKDTVAFPITRICTKTKLTSAIMGDYQERTVSRLVQGINLMVSNIRDGNQIDAITNPGPSRRSTSSETGSPLQSTEYHTRIARKRYSLPESTQHQVKKRRKSPGEAILSPTMLAKCYFVWAISKNVFDFSTEGSERHNTNE</sequence>
<accession>A0A7R9AE84</accession>
<feature type="region of interest" description="Disordered" evidence="1">
    <location>
        <begin position="87"/>
        <end position="112"/>
    </location>
</feature>
<gene>
    <name evidence="2" type="ORF">DSTB1V02_LOCUS12188</name>
</gene>
<dbReference type="EMBL" id="CAJPEV010004418">
    <property type="protein sequence ID" value="CAG0901756.1"/>
    <property type="molecule type" value="Genomic_DNA"/>
</dbReference>
<protein>
    <submittedName>
        <fullName evidence="2">Uncharacterized protein</fullName>
    </submittedName>
</protein>
<organism evidence="2">
    <name type="scientific">Darwinula stevensoni</name>
    <dbReference type="NCBI Taxonomy" id="69355"/>
    <lineage>
        <taxon>Eukaryota</taxon>
        <taxon>Metazoa</taxon>
        <taxon>Ecdysozoa</taxon>
        <taxon>Arthropoda</taxon>
        <taxon>Crustacea</taxon>
        <taxon>Oligostraca</taxon>
        <taxon>Ostracoda</taxon>
        <taxon>Podocopa</taxon>
        <taxon>Podocopida</taxon>
        <taxon>Darwinulocopina</taxon>
        <taxon>Darwinuloidea</taxon>
        <taxon>Darwinulidae</taxon>
        <taxon>Darwinula</taxon>
    </lineage>
</organism>
<evidence type="ECO:0000313" key="3">
    <source>
        <dbReference type="Proteomes" id="UP000677054"/>
    </source>
</evidence>
<evidence type="ECO:0000313" key="2">
    <source>
        <dbReference type="EMBL" id="CAD7252430.1"/>
    </source>
</evidence>
<keyword evidence="3" id="KW-1185">Reference proteome</keyword>